<protein>
    <submittedName>
        <fullName evidence="2">Uncharacterized protein</fullName>
    </submittedName>
</protein>
<feature type="region of interest" description="Disordered" evidence="1">
    <location>
        <begin position="439"/>
        <end position="469"/>
    </location>
</feature>
<gene>
    <name evidence="2" type="ORF">GPECTOR_22g839</name>
</gene>
<feature type="region of interest" description="Disordered" evidence="1">
    <location>
        <begin position="145"/>
        <end position="193"/>
    </location>
</feature>
<feature type="region of interest" description="Disordered" evidence="1">
    <location>
        <begin position="244"/>
        <end position="263"/>
    </location>
</feature>
<feature type="compositionally biased region" description="Low complexity" evidence="1">
    <location>
        <begin position="155"/>
        <end position="180"/>
    </location>
</feature>
<accession>A0A150GHG1</accession>
<reference evidence="3" key="1">
    <citation type="journal article" date="2016" name="Nat. Commun.">
        <title>The Gonium pectorale genome demonstrates co-option of cell cycle regulation during the evolution of multicellularity.</title>
        <authorList>
            <person name="Hanschen E.R."/>
            <person name="Marriage T.N."/>
            <person name="Ferris P.J."/>
            <person name="Hamaji T."/>
            <person name="Toyoda A."/>
            <person name="Fujiyama A."/>
            <person name="Neme R."/>
            <person name="Noguchi H."/>
            <person name="Minakuchi Y."/>
            <person name="Suzuki M."/>
            <person name="Kawai-Toyooka H."/>
            <person name="Smith D.R."/>
            <person name="Sparks H."/>
            <person name="Anderson J."/>
            <person name="Bakaric R."/>
            <person name="Luria V."/>
            <person name="Karger A."/>
            <person name="Kirschner M.W."/>
            <person name="Durand P.M."/>
            <person name="Michod R.E."/>
            <person name="Nozaki H."/>
            <person name="Olson B.J."/>
        </authorList>
    </citation>
    <scope>NUCLEOTIDE SEQUENCE [LARGE SCALE GENOMIC DNA]</scope>
    <source>
        <strain evidence="3">NIES-2863</strain>
    </source>
</reference>
<evidence type="ECO:0000313" key="3">
    <source>
        <dbReference type="Proteomes" id="UP000075714"/>
    </source>
</evidence>
<dbReference type="AlphaFoldDB" id="A0A150GHG1"/>
<evidence type="ECO:0000256" key="1">
    <source>
        <dbReference type="SAM" id="MobiDB-lite"/>
    </source>
</evidence>
<dbReference type="Proteomes" id="UP000075714">
    <property type="component" value="Unassembled WGS sequence"/>
</dbReference>
<organism evidence="2 3">
    <name type="scientific">Gonium pectorale</name>
    <name type="common">Green alga</name>
    <dbReference type="NCBI Taxonomy" id="33097"/>
    <lineage>
        <taxon>Eukaryota</taxon>
        <taxon>Viridiplantae</taxon>
        <taxon>Chlorophyta</taxon>
        <taxon>core chlorophytes</taxon>
        <taxon>Chlorophyceae</taxon>
        <taxon>CS clade</taxon>
        <taxon>Chlamydomonadales</taxon>
        <taxon>Volvocaceae</taxon>
        <taxon>Gonium</taxon>
    </lineage>
</organism>
<proteinExistence type="predicted"/>
<dbReference type="EMBL" id="LSYV01000023">
    <property type="protein sequence ID" value="KXZ49247.1"/>
    <property type="molecule type" value="Genomic_DNA"/>
</dbReference>
<evidence type="ECO:0000313" key="2">
    <source>
        <dbReference type="EMBL" id="KXZ49247.1"/>
    </source>
</evidence>
<keyword evidence="3" id="KW-1185">Reference proteome</keyword>
<sequence>MQAVGPRYVADSPMEQAAQAPAAEWRPEGTRHSQGCAKLVRTTTRLYIGVGQVREWLGEVGARTELQVKVMLDNRMLYGVHQADLLYNKGAHYYWITSRTLKRAAMGKWFLGWNYTSSDGLVLLLRSPSKDEIAAAIAEGFQAKEDEEETELSEQVAQQQQQQQASQQQRLQPVQQPSMQAFSPPSPHGGRVQASRSLAALASTAYGDEDLVQQQPGPSELDDAGDGGQYQRLGPLAGTVRLGAGDDEDAVSGLSEGHPVEPLPQATVPPLPQRSGLGAMPSQLNATTSIASNPSLAGVTQLTGAPSILQTSGIAGPIVAPLRLPANVSELLPPELLPAAVSVRCTLDGVLLPDVFSCEIHRSRSGHCYLYNLPPSVLDGRSQQDWMISDEGCLVLCIVSLPQQPTLVENISVRSGPSNQAGGLPSAGGSVGAERITGLRGRPSVEDPGLARVQRQRSAVDRDPAARTAYTGSLEQPEMIRHVGPAEMLEAEMAGPEDCVPVSMPIIEPKAEPGRTSLLVPRQAIESLYGAVELPFPVLVRYQVDGELEPQLWLAVVQERNGELVLKGPPTDLLLGRTLVGWRRVIVLFHQLLVPCLETRLDAGGLQARAAGRAAARYDAGMRGEHGPAQQRGVVQSAQQICS</sequence>
<comment type="caution">
    <text evidence="2">The sequence shown here is derived from an EMBL/GenBank/DDBJ whole genome shotgun (WGS) entry which is preliminary data.</text>
</comment>
<name>A0A150GHG1_GONPE</name>
<dbReference type="OrthoDB" id="538720at2759"/>